<organism evidence="4 6">
    <name type="scientific">Chitinophaga sancti</name>
    <dbReference type="NCBI Taxonomy" id="1004"/>
    <lineage>
        <taxon>Bacteria</taxon>
        <taxon>Pseudomonadati</taxon>
        <taxon>Bacteroidota</taxon>
        <taxon>Chitinophagia</taxon>
        <taxon>Chitinophagales</taxon>
        <taxon>Chitinophagaceae</taxon>
        <taxon>Chitinophaga</taxon>
    </lineage>
</organism>
<dbReference type="Proteomes" id="UP001326715">
    <property type="component" value="Chromosome"/>
</dbReference>
<dbReference type="SUPFAM" id="SSF51735">
    <property type="entry name" value="NAD(P)-binding Rossmann-fold domains"/>
    <property type="match status" value="1"/>
</dbReference>
<dbReference type="STRING" id="1004.SAMN05661012_04489"/>
<evidence type="ECO:0000313" key="5">
    <source>
        <dbReference type="EMBL" id="WQG90243.1"/>
    </source>
</evidence>
<proteinExistence type="inferred from homology"/>
<dbReference type="GO" id="GO:0016491">
    <property type="term" value="F:oxidoreductase activity"/>
    <property type="evidence" value="ECO:0007669"/>
    <property type="project" value="UniProtKB-KW"/>
</dbReference>
<dbReference type="EMBL" id="FPIZ01000015">
    <property type="protein sequence ID" value="SFW77238.1"/>
    <property type="molecule type" value="Genomic_DNA"/>
</dbReference>
<reference evidence="5 7" key="2">
    <citation type="submission" date="2023-11" db="EMBL/GenBank/DDBJ databases">
        <title>MicrobeMod: A computational toolkit for identifying prokaryotic methylation and restriction-modification with nanopore sequencing.</title>
        <authorList>
            <person name="Crits-Christoph A."/>
            <person name="Kang S.C."/>
            <person name="Lee H."/>
            <person name="Ostrov N."/>
        </authorList>
    </citation>
    <scope>NUCLEOTIDE SEQUENCE [LARGE SCALE GENOMIC DNA]</scope>
    <source>
        <strain evidence="5 7">ATCC 23090</strain>
    </source>
</reference>
<dbReference type="InterPro" id="IPR036291">
    <property type="entry name" value="NAD(P)-bd_dom_sf"/>
</dbReference>
<dbReference type="RefSeq" id="WP_083571690.1">
    <property type="nucleotide sequence ID" value="NZ_CP139972.1"/>
</dbReference>
<dbReference type="PRINTS" id="PR00081">
    <property type="entry name" value="GDHRDH"/>
</dbReference>
<evidence type="ECO:0000313" key="7">
    <source>
        <dbReference type="Proteomes" id="UP001326715"/>
    </source>
</evidence>
<sequence length="250" mass="27100">MKIALITGVSRKEGIGYATAEQLGLQGFRIIVAARQLNQAEALAQDLSKLGIDASALHMDLLDRDSIRIAAKHVKEEFPKLDVLINNASLMLSSSATVQEKDMDELNREFETNITGTWYVTQQFYPLLVASGHGRIVNISSGAGSYADPDFGIINFPGFRLSELGLYTLGAYALTKLALNGLTIKMGKDFKADHVLVNAVCPGFTATRPGFDAIGGRPVSESVDGIIWAATLPDDGPTGQFFRDRKPLPW</sequence>
<keyword evidence="2" id="KW-0560">Oxidoreductase</keyword>
<comment type="similarity">
    <text evidence="1 3">Belongs to the short-chain dehydrogenases/reductases (SDR) family.</text>
</comment>
<evidence type="ECO:0000256" key="2">
    <source>
        <dbReference type="ARBA" id="ARBA00023002"/>
    </source>
</evidence>
<dbReference type="Gene3D" id="3.40.50.720">
    <property type="entry name" value="NAD(P)-binding Rossmann-like Domain"/>
    <property type="match status" value="1"/>
</dbReference>
<dbReference type="Pfam" id="PF00106">
    <property type="entry name" value="adh_short"/>
    <property type="match status" value="2"/>
</dbReference>
<dbReference type="PRINTS" id="PR00080">
    <property type="entry name" value="SDRFAMILY"/>
</dbReference>
<evidence type="ECO:0000313" key="4">
    <source>
        <dbReference type="EMBL" id="SFW77238.1"/>
    </source>
</evidence>
<evidence type="ECO:0000256" key="3">
    <source>
        <dbReference type="RuleBase" id="RU000363"/>
    </source>
</evidence>
<protein>
    <submittedName>
        <fullName evidence="4">NADP-dependent 3-hydroxy acid dehydrogenase YdfG</fullName>
    </submittedName>
    <submittedName>
        <fullName evidence="5">SDR family NAD(P)-dependent oxidoreductase</fullName>
    </submittedName>
</protein>
<evidence type="ECO:0000256" key="1">
    <source>
        <dbReference type="ARBA" id="ARBA00006484"/>
    </source>
</evidence>
<keyword evidence="7" id="KW-1185">Reference proteome</keyword>
<dbReference type="InterPro" id="IPR002347">
    <property type="entry name" value="SDR_fam"/>
</dbReference>
<evidence type="ECO:0000313" key="6">
    <source>
        <dbReference type="Proteomes" id="UP000183788"/>
    </source>
</evidence>
<accession>A0A1K1RYW9</accession>
<dbReference type="AlphaFoldDB" id="A0A1K1RYW9"/>
<reference evidence="4 6" key="1">
    <citation type="submission" date="2016-11" db="EMBL/GenBank/DDBJ databases">
        <authorList>
            <person name="Jaros S."/>
            <person name="Januszkiewicz K."/>
            <person name="Wedrychowicz H."/>
        </authorList>
    </citation>
    <scope>NUCLEOTIDE SEQUENCE [LARGE SCALE GENOMIC DNA]</scope>
    <source>
        <strain evidence="4 6">DSM 784</strain>
    </source>
</reference>
<dbReference type="PANTHER" id="PTHR43669">
    <property type="entry name" value="5-KETO-D-GLUCONATE 5-REDUCTASE"/>
    <property type="match status" value="1"/>
</dbReference>
<gene>
    <name evidence="4" type="ORF">SAMN05661012_04489</name>
    <name evidence="5" type="ORF">SR876_01955</name>
</gene>
<dbReference type="OrthoDB" id="5786478at2"/>
<name>A0A1K1RYW9_9BACT</name>
<dbReference type="PANTHER" id="PTHR43669:SF3">
    <property type="entry name" value="ALCOHOL DEHYDROGENASE, PUTATIVE (AFU_ORTHOLOGUE AFUA_3G03445)-RELATED"/>
    <property type="match status" value="1"/>
</dbReference>
<dbReference type="Proteomes" id="UP000183788">
    <property type="component" value="Unassembled WGS sequence"/>
</dbReference>
<dbReference type="EMBL" id="CP140154">
    <property type="protein sequence ID" value="WQG90243.1"/>
    <property type="molecule type" value="Genomic_DNA"/>
</dbReference>